<dbReference type="EMBL" id="JBHSOZ010000003">
    <property type="protein sequence ID" value="MFC5712614.1"/>
    <property type="molecule type" value="Genomic_DNA"/>
</dbReference>
<accession>A0ABW0YJR9</accession>
<protein>
    <submittedName>
        <fullName evidence="2">YvrJ family protein</fullName>
    </submittedName>
</protein>
<dbReference type="Pfam" id="PF12841">
    <property type="entry name" value="YvrJ"/>
    <property type="match status" value="1"/>
</dbReference>
<evidence type="ECO:0000313" key="2">
    <source>
        <dbReference type="EMBL" id="MFC5712614.1"/>
    </source>
</evidence>
<comment type="caution">
    <text evidence="2">The sequence shown here is derived from an EMBL/GenBank/DDBJ whole genome shotgun (WGS) entry which is preliminary data.</text>
</comment>
<feature type="transmembrane region" description="Helical" evidence="1">
    <location>
        <begin position="6"/>
        <end position="23"/>
    </location>
</feature>
<dbReference type="RefSeq" id="WP_385939811.1">
    <property type="nucleotide sequence ID" value="NZ_JBHSOZ010000003.1"/>
</dbReference>
<evidence type="ECO:0000313" key="3">
    <source>
        <dbReference type="Proteomes" id="UP001596142"/>
    </source>
</evidence>
<organism evidence="2 3">
    <name type="scientific">Thalassorhabdus alkalitolerans</name>
    <dbReference type="NCBI Taxonomy" id="2282697"/>
    <lineage>
        <taxon>Bacteria</taxon>
        <taxon>Bacillati</taxon>
        <taxon>Bacillota</taxon>
        <taxon>Bacilli</taxon>
        <taxon>Bacillales</taxon>
        <taxon>Bacillaceae</taxon>
        <taxon>Thalassorhabdus</taxon>
    </lineage>
</organism>
<name>A0ABW0YJR9_9BACI</name>
<proteinExistence type="predicted"/>
<keyword evidence="1" id="KW-0472">Membrane</keyword>
<keyword evidence="3" id="KW-1185">Reference proteome</keyword>
<reference evidence="3" key="1">
    <citation type="journal article" date="2019" name="Int. J. Syst. Evol. Microbiol.">
        <title>The Global Catalogue of Microorganisms (GCM) 10K type strain sequencing project: providing services to taxonomists for standard genome sequencing and annotation.</title>
        <authorList>
            <consortium name="The Broad Institute Genomics Platform"/>
            <consortium name="The Broad Institute Genome Sequencing Center for Infectious Disease"/>
            <person name="Wu L."/>
            <person name="Ma J."/>
        </authorList>
    </citation>
    <scope>NUCLEOTIDE SEQUENCE [LARGE SCALE GENOMIC DNA]</scope>
    <source>
        <strain evidence="3">CECT 7184</strain>
    </source>
</reference>
<dbReference type="Proteomes" id="UP001596142">
    <property type="component" value="Unassembled WGS sequence"/>
</dbReference>
<sequence>METWFTAIGDYSFAVVISFYLLYRMEKKLDTLIKAVENMTSKLSLHSQSTIEPQESSKKTG</sequence>
<gene>
    <name evidence="2" type="ORF">ACFPU1_07460</name>
</gene>
<evidence type="ECO:0000256" key="1">
    <source>
        <dbReference type="SAM" id="Phobius"/>
    </source>
</evidence>
<keyword evidence="1" id="KW-1133">Transmembrane helix</keyword>
<dbReference type="InterPro" id="IPR024419">
    <property type="entry name" value="YvrJ"/>
</dbReference>
<keyword evidence="1" id="KW-0812">Transmembrane</keyword>